<feature type="transmembrane region" description="Helical" evidence="1">
    <location>
        <begin position="85"/>
        <end position="105"/>
    </location>
</feature>
<evidence type="ECO:0000313" key="4">
    <source>
        <dbReference type="Proteomes" id="UP000052015"/>
    </source>
</evidence>
<keyword evidence="1" id="KW-1133">Transmembrane helix</keyword>
<evidence type="ECO:0000313" key="3">
    <source>
        <dbReference type="EMBL" id="KRQ87119.1"/>
    </source>
</evidence>
<dbReference type="OrthoDB" id="198399at2"/>
<dbReference type="Pfam" id="PF17820">
    <property type="entry name" value="PDZ_6"/>
    <property type="match status" value="1"/>
</dbReference>
<accession>A0A0R3K458</accession>
<feature type="transmembrane region" description="Helical" evidence="1">
    <location>
        <begin position="291"/>
        <end position="310"/>
    </location>
</feature>
<comment type="caution">
    <text evidence="3">The sequence shown here is derived from an EMBL/GenBank/DDBJ whole genome shotgun (WGS) entry which is preliminary data.</text>
</comment>
<keyword evidence="4" id="KW-1185">Reference proteome</keyword>
<feature type="transmembrane region" description="Helical" evidence="1">
    <location>
        <begin position="151"/>
        <end position="171"/>
    </location>
</feature>
<dbReference type="SUPFAM" id="SSF50156">
    <property type="entry name" value="PDZ domain-like"/>
    <property type="match status" value="1"/>
</dbReference>
<dbReference type="EMBL" id="LKHP01000004">
    <property type="protein sequence ID" value="KRQ87119.1"/>
    <property type="molecule type" value="Genomic_DNA"/>
</dbReference>
<evidence type="ECO:0000259" key="2">
    <source>
        <dbReference type="PROSITE" id="PS50106"/>
    </source>
</evidence>
<feature type="transmembrane region" description="Helical" evidence="1">
    <location>
        <begin position="57"/>
        <end position="79"/>
    </location>
</feature>
<dbReference type="InterPro" id="IPR001478">
    <property type="entry name" value="PDZ"/>
</dbReference>
<proteinExistence type="predicted"/>
<reference evidence="3 4" key="1">
    <citation type="submission" date="2015-09" db="EMBL/GenBank/DDBJ databases">
        <title>Draft genome sequence of a Caloramator mitchellensis, a moderate thermophile from the Great Artesian Basin of Australia.</title>
        <authorList>
            <person name="Patel B.K."/>
        </authorList>
    </citation>
    <scope>NUCLEOTIDE SEQUENCE [LARGE SCALE GENOMIC DNA]</scope>
    <source>
        <strain evidence="3 4">VF08</strain>
    </source>
</reference>
<dbReference type="STRING" id="908809.ABG79_00917"/>
<feature type="transmembrane region" description="Helical" evidence="1">
    <location>
        <begin position="191"/>
        <end position="209"/>
    </location>
</feature>
<dbReference type="InterPro" id="IPR041489">
    <property type="entry name" value="PDZ_6"/>
</dbReference>
<gene>
    <name evidence="3" type="primary">minJ</name>
    <name evidence="3" type="ORF">ABG79_00917</name>
</gene>
<feature type="transmembrane region" description="Helical" evidence="1">
    <location>
        <begin position="14"/>
        <end position="36"/>
    </location>
</feature>
<feature type="transmembrane region" description="Helical" evidence="1">
    <location>
        <begin position="269"/>
        <end position="285"/>
    </location>
</feature>
<feature type="transmembrane region" description="Helical" evidence="1">
    <location>
        <begin position="239"/>
        <end position="257"/>
    </location>
</feature>
<keyword evidence="3" id="KW-0131">Cell cycle</keyword>
<organism evidence="3 4">
    <name type="scientific">Caloramator mitchellensis</name>
    <dbReference type="NCBI Taxonomy" id="908809"/>
    <lineage>
        <taxon>Bacteria</taxon>
        <taxon>Bacillati</taxon>
        <taxon>Bacillota</taxon>
        <taxon>Clostridia</taxon>
        <taxon>Eubacteriales</taxon>
        <taxon>Clostridiaceae</taxon>
        <taxon>Caloramator</taxon>
    </lineage>
</organism>
<dbReference type="RefSeq" id="WP_057977593.1">
    <property type="nucleotide sequence ID" value="NZ_LKHP01000004.1"/>
</dbReference>
<feature type="domain" description="PDZ" evidence="2">
    <location>
        <begin position="307"/>
        <end position="362"/>
    </location>
</feature>
<dbReference type="GO" id="GO:0051301">
    <property type="term" value="P:cell division"/>
    <property type="evidence" value="ECO:0007669"/>
    <property type="project" value="UniProtKB-KW"/>
</dbReference>
<dbReference type="AlphaFoldDB" id="A0A0R3K458"/>
<dbReference type="InterPro" id="IPR036034">
    <property type="entry name" value="PDZ_sf"/>
</dbReference>
<dbReference type="PROSITE" id="PS50106">
    <property type="entry name" value="PDZ"/>
    <property type="match status" value="1"/>
</dbReference>
<sequence>MGFINLIVFAVKTYAQGVISFIFEPVAWAFLFVLYSQYKKIYQLQREVYYGESKLSVKDMVVTSILAGLIAGIVGNVFMTAVGITFSRSLGLEIVVLISLVLLIINPRYVCLSYSGGLYSIFLIISDYLIKKGIITSESFINAFEYIRIDVPSLLAIVGVMHLIESVLVWFDGHRSAIPAFIKKDDEIQGIYLIQRFWPIPLIFFFLMMQNVPAGDLVATPDWWPLVKPTLVQIDVKNSVFMAIPVFAMMGYGDFAVTTNVERKVKRTSLHLAVFSITLIILSLLATKYPIFTILAALFSPIAHEGLILYERSKEKKGKPIWVRREDGVIVLDSMPNSPAGKMGIQPGDLIVSINNRPIKGLDDVISIFDDYVNFIWVEVLDIDGNRKIYEYKDYQNGVNELGVLTIPKYSYNVPILEDRKGLFDKLKKRRKK</sequence>
<evidence type="ECO:0000256" key="1">
    <source>
        <dbReference type="SAM" id="Phobius"/>
    </source>
</evidence>
<dbReference type="Proteomes" id="UP000052015">
    <property type="component" value="Unassembled WGS sequence"/>
</dbReference>
<keyword evidence="1" id="KW-0812">Transmembrane</keyword>
<keyword evidence="1" id="KW-0472">Membrane</keyword>
<keyword evidence="3" id="KW-0132">Cell division</keyword>
<feature type="transmembrane region" description="Helical" evidence="1">
    <location>
        <begin position="112"/>
        <end position="131"/>
    </location>
</feature>
<dbReference type="Gene3D" id="2.30.42.10">
    <property type="match status" value="1"/>
</dbReference>
<name>A0A0R3K458_CALMK</name>
<protein>
    <submittedName>
        <fullName evidence="3">Cell division topological determinant MinJ</fullName>
    </submittedName>
</protein>